<feature type="compositionally biased region" description="Polar residues" evidence="11">
    <location>
        <begin position="287"/>
        <end position="297"/>
    </location>
</feature>
<feature type="domain" description="SRP54-type proteins GTP-binding" evidence="13">
    <location>
        <begin position="395"/>
        <end position="596"/>
    </location>
</feature>
<dbReference type="OrthoDB" id="9804720at2"/>
<dbReference type="RefSeq" id="WP_121102371.1">
    <property type="nucleotide sequence ID" value="NZ_RBII01000002.1"/>
</dbReference>
<reference evidence="15 16" key="1">
    <citation type="submission" date="2018-10" db="EMBL/GenBank/DDBJ databases">
        <title>Genomic Encyclopedia of Type Strains, Phase IV (KMG-IV): sequencing the most valuable type-strain genomes for metagenomic binning, comparative biology and taxonomic classification.</title>
        <authorList>
            <person name="Goeker M."/>
        </authorList>
    </citation>
    <scope>NUCLEOTIDE SEQUENCE [LARGE SCALE GENOMIC DNA]</scope>
    <source>
        <strain evidence="15 16">DSM 22008</strain>
    </source>
</reference>
<dbReference type="AlphaFoldDB" id="A0A420WEZ9"/>
<feature type="region of interest" description="Disordered" evidence="11">
    <location>
        <begin position="54"/>
        <end position="161"/>
    </location>
</feature>
<dbReference type="InterPro" id="IPR042101">
    <property type="entry name" value="SRP54_N_sf"/>
</dbReference>
<dbReference type="EMBL" id="RBII01000002">
    <property type="protein sequence ID" value="RKQ69551.1"/>
    <property type="molecule type" value="Genomic_DNA"/>
</dbReference>
<dbReference type="FunFam" id="3.40.50.300:FF:000053">
    <property type="entry name" value="Signal recognition particle receptor FtsY"/>
    <property type="match status" value="1"/>
</dbReference>
<dbReference type="SMART" id="SM00382">
    <property type="entry name" value="AAA"/>
    <property type="match status" value="1"/>
</dbReference>
<feature type="compositionally biased region" description="Basic and acidic residues" evidence="11">
    <location>
        <begin position="17"/>
        <end position="38"/>
    </location>
</feature>
<dbReference type="SMART" id="SM00962">
    <property type="entry name" value="SRP54"/>
    <property type="match status" value="1"/>
</dbReference>
<keyword evidence="7 10" id="KW-0472">Membrane</keyword>
<feature type="domain" description="AAA+ ATPase" evidence="12">
    <location>
        <begin position="394"/>
        <end position="541"/>
    </location>
</feature>
<keyword evidence="5 10" id="KW-0378">Hydrolase</keyword>
<comment type="catalytic activity">
    <reaction evidence="9 10">
        <text>GTP + H2O = GDP + phosphate + H(+)</text>
        <dbReference type="Rhea" id="RHEA:19669"/>
        <dbReference type="ChEBI" id="CHEBI:15377"/>
        <dbReference type="ChEBI" id="CHEBI:15378"/>
        <dbReference type="ChEBI" id="CHEBI:37565"/>
        <dbReference type="ChEBI" id="CHEBI:43474"/>
        <dbReference type="ChEBI" id="CHEBI:58189"/>
        <dbReference type="EC" id="3.6.5.4"/>
    </reaction>
</comment>
<dbReference type="InterPro" id="IPR003593">
    <property type="entry name" value="AAA+_ATPase"/>
</dbReference>
<evidence type="ECO:0000256" key="1">
    <source>
        <dbReference type="ARBA" id="ARBA00004515"/>
    </source>
</evidence>
<feature type="binding site" evidence="10">
    <location>
        <begin position="484"/>
        <end position="488"/>
    </location>
    <ligand>
        <name>GTP</name>
        <dbReference type="ChEBI" id="CHEBI:37565"/>
    </ligand>
</feature>
<feature type="domain" description="Signal recognition particle SRP54 helical bundle" evidence="14">
    <location>
        <begin position="302"/>
        <end position="381"/>
    </location>
</feature>
<dbReference type="Gene3D" id="3.40.50.300">
    <property type="entry name" value="P-loop containing nucleotide triphosphate hydrolases"/>
    <property type="match status" value="1"/>
</dbReference>
<feature type="region of interest" description="Disordered" evidence="11">
    <location>
        <begin position="1"/>
        <end position="38"/>
    </location>
</feature>
<dbReference type="FunCoup" id="A0A420WEZ9">
    <property type="interactions" value="530"/>
</dbReference>
<keyword evidence="2 10" id="KW-1003">Cell membrane</keyword>
<comment type="caution">
    <text evidence="15">The sequence shown here is derived from an EMBL/GenBank/DDBJ whole genome shotgun (WGS) entry which is preliminary data.</text>
</comment>
<dbReference type="InterPro" id="IPR004390">
    <property type="entry name" value="SR_rcpt_FtsY"/>
</dbReference>
<feature type="region of interest" description="Disordered" evidence="11">
    <location>
        <begin position="277"/>
        <end position="297"/>
    </location>
</feature>
<evidence type="ECO:0000259" key="13">
    <source>
        <dbReference type="SMART" id="SM00962"/>
    </source>
</evidence>
<dbReference type="GO" id="GO:0005525">
    <property type="term" value="F:GTP binding"/>
    <property type="evidence" value="ECO:0007669"/>
    <property type="project" value="UniProtKB-UniRule"/>
</dbReference>
<keyword evidence="8 10" id="KW-0675">Receptor</keyword>
<dbReference type="GO" id="GO:0006614">
    <property type="term" value="P:SRP-dependent cotranslational protein targeting to membrane"/>
    <property type="evidence" value="ECO:0007669"/>
    <property type="project" value="InterPro"/>
</dbReference>
<keyword evidence="6 10" id="KW-0342">GTP-binding</keyword>
<dbReference type="GO" id="GO:0005737">
    <property type="term" value="C:cytoplasm"/>
    <property type="evidence" value="ECO:0007669"/>
    <property type="project" value="UniProtKB-SubCell"/>
</dbReference>
<dbReference type="SMART" id="SM00963">
    <property type="entry name" value="SRP54_N"/>
    <property type="match status" value="1"/>
</dbReference>
<evidence type="ECO:0000256" key="11">
    <source>
        <dbReference type="SAM" id="MobiDB-lite"/>
    </source>
</evidence>
<name>A0A420WEZ9_9PROT</name>
<dbReference type="GO" id="GO:0005886">
    <property type="term" value="C:plasma membrane"/>
    <property type="evidence" value="ECO:0007669"/>
    <property type="project" value="UniProtKB-SubCell"/>
</dbReference>
<dbReference type="InterPro" id="IPR036225">
    <property type="entry name" value="SRP/SRP_N"/>
</dbReference>
<evidence type="ECO:0000256" key="10">
    <source>
        <dbReference type="HAMAP-Rule" id="MF_00920"/>
    </source>
</evidence>
<dbReference type="HAMAP" id="MF_00920">
    <property type="entry name" value="FtsY"/>
    <property type="match status" value="1"/>
</dbReference>
<keyword evidence="3 10" id="KW-0963">Cytoplasm</keyword>
<feature type="compositionally biased region" description="Basic and acidic residues" evidence="11">
    <location>
        <begin position="141"/>
        <end position="161"/>
    </location>
</feature>
<sequence length="603" mass="65316">MAEEKKKKGFLSRFGLKSKDEKRAEEAAQKAAEQKRVDEQMAARMAAINAAALKSAREMDAQKSSDDITEISAEEQARQEAEDKRQAEIQAAKDVARAKQLAEERANQAALDAEREAKAKAAKLKAEEEAKALAAKQAQEAQERAEAQRLEKERLAAEEAAQKAKEDAAIKAAKDAQEAAALKAQAEVAAKAREEIEAQRRAEIIRQEEAAKLAAIAEAKRLKDAQDKADEAARLQRMADEAKEAERRARIAEERATREANEREALAKIKAEREAKLEAEGKLAPKQGQTTDDSPSNFLARISKGLSKSTSRMSESMAASFTKRTLDDAAIEDLEDILIASDLGTGPALKVTSRLAQDKFDKQITDLEIKIALADVISEILTPLEKPIVLGAVKPQILLFVGVNGSGKTTTLGKIAKRFTDDGKKVLIAAGDTFRAAAFEQLSVWGERANAPVMSGKIGADAAGLVYDAIERARDENFDILMIDTAGRLQNRTELMDELAKVLRVIKKQDETAPHHSILVLDATVGQNALMQTEAFAKTAEVSGLIMTKLDGTAKGGVLVALSDKYNLPIHCIGIGEQVEDLENFSAPVFAAALSGVADEMRD</sequence>
<evidence type="ECO:0000256" key="8">
    <source>
        <dbReference type="ARBA" id="ARBA00023170"/>
    </source>
</evidence>
<comment type="subunit">
    <text evidence="10">Part of the signal recognition particle protein translocation system, which is composed of SRP and FtsY. SRP is a ribonucleoprotein composed of Ffh and a 4.5S RNA molecule.</text>
</comment>
<dbReference type="SUPFAM" id="SSF47364">
    <property type="entry name" value="Domain of the SRP/SRP receptor G-proteins"/>
    <property type="match status" value="1"/>
</dbReference>
<gene>
    <name evidence="10" type="primary">ftsY</name>
    <name evidence="15" type="ORF">DES40_2352</name>
</gene>
<evidence type="ECO:0000256" key="5">
    <source>
        <dbReference type="ARBA" id="ARBA00022801"/>
    </source>
</evidence>
<dbReference type="GO" id="GO:0003924">
    <property type="term" value="F:GTPase activity"/>
    <property type="evidence" value="ECO:0007669"/>
    <property type="project" value="UniProtKB-UniRule"/>
</dbReference>
<evidence type="ECO:0000256" key="2">
    <source>
        <dbReference type="ARBA" id="ARBA00022475"/>
    </source>
</evidence>
<feature type="compositionally biased region" description="Basic and acidic residues" evidence="11">
    <location>
        <begin position="94"/>
        <end position="131"/>
    </location>
</feature>
<dbReference type="InterPro" id="IPR013822">
    <property type="entry name" value="Signal_recog_particl_SRP54_hlx"/>
</dbReference>
<evidence type="ECO:0000256" key="7">
    <source>
        <dbReference type="ARBA" id="ARBA00023136"/>
    </source>
</evidence>
<evidence type="ECO:0000313" key="15">
    <source>
        <dbReference type="EMBL" id="RKQ69551.1"/>
    </source>
</evidence>
<evidence type="ECO:0000256" key="9">
    <source>
        <dbReference type="ARBA" id="ARBA00048027"/>
    </source>
</evidence>
<keyword evidence="16" id="KW-1185">Reference proteome</keyword>
<dbReference type="InterPro" id="IPR000897">
    <property type="entry name" value="SRP54_GTPase_dom"/>
</dbReference>
<comment type="similarity">
    <text evidence="10">Belongs to the GTP-binding SRP family. FtsY subfamily.</text>
</comment>
<feature type="compositionally biased region" description="Basic and acidic residues" evidence="11">
    <location>
        <begin position="55"/>
        <end position="66"/>
    </location>
</feature>
<comment type="function">
    <text evidence="10">Involved in targeting and insertion of nascent membrane proteins into the cytoplasmic membrane. Acts as a receptor for the complex formed by the signal recognition particle (SRP) and the ribosome-nascent chain (RNC). Interaction with SRP-RNC leads to the transfer of the RNC complex to the Sec translocase for insertion into the membrane, the hydrolysis of GTP by both Ffh and FtsY, and the dissociation of the SRP-FtsY complex into the individual components.</text>
</comment>
<feature type="binding site" evidence="10">
    <location>
        <begin position="402"/>
        <end position="409"/>
    </location>
    <ligand>
        <name>GTP</name>
        <dbReference type="ChEBI" id="CHEBI:37565"/>
    </ligand>
</feature>
<dbReference type="SUPFAM" id="SSF52540">
    <property type="entry name" value="P-loop containing nucleoside triphosphate hydrolases"/>
    <property type="match status" value="1"/>
</dbReference>
<proteinExistence type="inferred from homology"/>
<feature type="compositionally biased region" description="Basic and acidic residues" evidence="11">
    <location>
        <begin position="75"/>
        <end position="87"/>
    </location>
</feature>
<accession>A0A420WEZ9</accession>
<dbReference type="NCBIfam" id="TIGR00064">
    <property type="entry name" value="ftsY"/>
    <property type="match status" value="1"/>
</dbReference>
<organism evidence="15 16">
    <name type="scientific">Litorimonas taeanensis</name>
    <dbReference type="NCBI Taxonomy" id="568099"/>
    <lineage>
        <taxon>Bacteria</taxon>
        <taxon>Pseudomonadati</taxon>
        <taxon>Pseudomonadota</taxon>
        <taxon>Alphaproteobacteria</taxon>
        <taxon>Maricaulales</taxon>
        <taxon>Robiginitomaculaceae</taxon>
    </lineage>
</organism>
<evidence type="ECO:0000259" key="12">
    <source>
        <dbReference type="SMART" id="SM00382"/>
    </source>
</evidence>
<keyword evidence="4 10" id="KW-0547">Nucleotide-binding</keyword>
<evidence type="ECO:0000256" key="4">
    <source>
        <dbReference type="ARBA" id="ARBA00022741"/>
    </source>
</evidence>
<evidence type="ECO:0000313" key="16">
    <source>
        <dbReference type="Proteomes" id="UP000282211"/>
    </source>
</evidence>
<comment type="subcellular location">
    <subcellularLocation>
        <location evidence="1">Cell inner membrane</location>
        <topology evidence="1">Peripheral membrane protein</topology>
        <orientation evidence="1">Cytoplasmic side</orientation>
    </subcellularLocation>
    <subcellularLocation>
        <location evidence="10">Cell membrane</location>
        <topology evidence="10">Peripheral membrane protein</topology>
        <orientation evidence="10">Cytoplasmic side</orientation>
    </subcellularLocation>
    <subcellularLocation>
        <location evidence="10">Cytoplasm</location>
    </subcellularLocation>
</comment>
<dbReference type="GO" id="GO:0005047">
    <property type="term" value="F:signal recognition particle binding"/>
    <property type="evidence" value="ECO:0007669"/>
    <property type="project" value="TreeGrafter"/>
</dbReference>
<evidence type="ECO:0000256" key="6">
    <source>
        <dbReference type="ARBA" id="ARBA00023134"/>
    </source>
</evidence>
<dbReference type="Gene3D" id="1.20.120.140">
    <property type="entry name" value="Signal recognition particle SRP54, nucleotide-binding domain"/>
    <property type="match status" value="1"/>
</dbReference>
<dbReference type="InParanoid" id="A0A420WEZ9"/>
<dbReference type="InterPro" id="IPR027417">
    <property type="entry name" value="P-loop_NTPase"/>
</dbReference>
<dbReference type="Proteomes" id="UP000282211">
    <property type="component" value="Unassembled WGS sequence"/>
</dbReference>
<feature type="binding site" evidence="10">
    <location>
        <begin position="548"/>
        <end position="551"/>
    </location>
    <ligand>
        <name>GTP</name>
        <dbReference type="ChEBI" id="CHEBI:37565"/>
    </ligand>
</feature>
<evidence type="ECO:0000259" key="14">
    <source>
        <dbReference type="SMART" id="SM00963"/>
    </source>
</evidence>
<evidence type="ECO:0000256" key="3">
    <source>
        <dbReference type="ARBA" id="ARBA00022490"/>
    </source>
</evidence>
<protein>
    <recommendedName>
        <fullName evidence="10">Signal recognition particle receptor FtsY</fullName>
        <shortName evidence="10">SRP receptor</shortName>
        <ecNumber evidence="10">3.6.5.4</ecNumber>
    </recommendedName>
</protein>
<dbReference type="EC" id="3.6.5.4" evidence="10"/>
<dbReference type="PANTHER" id="PTHR43134">
    <property type="entry name" value="SIGNAL RECOGNITION PARTICLE RECEPTOR SUBUNIT ALPHA"/>
    <property type="match status" value="1"/>
</dbReference>
<dbReference type="PANTHER" id="PTHR43134:SF1">
    <property type="entry name" value="SIGNAL RECOGNITION PARTICLE RECEPTOR SUBUNIT ALPHA"/>
    <property type="match status" value="1"/>
</dbReference>
<dbReference type="Pfam" id="PF00448">
    <property type="entry name" value="SRP54"/>
    <property type="match status" value="1"/>
</dbReference>